<proteinExistence type="predicted"/>
<evidence type="ECO:0000313" key="3">
    <source>
        <dbReference type="Proteomes" id="UP000008068"/>
    </source>
</evidence>
<gene>
    <name evidence="2" type="ORF">CAEBREN_30351</name>
</gene>
<feature type="region of interest" description="Disordered" evidence="1">
    <location>
        <begin position="121"/>
        <end position="311"/>
    </location>
</feature>
<organism evidence="3">
    <name type="scientific">Caenorhabditis brenneri</name>
    <name type="common">Nematode worm</name>
    <dbReference type="NCBI Taxonomy" id="135651"/>
    <lineage>
        <taxon>Eukaryota</taxon>
        <taxon>Metazoa</taxon>
        <taxon>Ecdysozoa</taxon>
        <taxon>Nematoda</taxon>
        <taxon>Chromadorea</taxon>
        <taxon>Rhabditida</taxon>
        <taxon>Rhabditina</taxon>
        <taxon>Rhabditomorpha</taxon>
        <taxon>Rhabditoidea</taxon>
        <taxon>Rhabditidae</taxon>
        <taxon>Peloderinae</taxon>
        <taxon>Caenorhabditis</taxon>
    </lineage>
</organism>
<dbReference type="InParanoid" id="G0NCD5"/>
<dbReference type="PANTHER" id="PTHR38758:SF1">
    <property type="entry name" value="PROTEIN, PUTATIVE-RELATED"/>
    <property type="match status" value="1"/>
</dbReference>
<sequence>MDADFVTAKRLAEIDGRDKRSTETDAANLLVAKHLKLKEEKMKSDELARKAANIKIGKHLNVAEASAQEQERKRKEDLAMLEKSKALKIALAEAKKKELIDTAFIAKTSVEVAFAALKERQAVERRRKEEARKAEEEAKKKAKEAEEARKAAEEARIRAEDEQKRRRAEEEARKKQEEAEEARKAEEEARKKQRQAEDARKAAEEVVRKAKAEEDARKAKAEEDTRKAKEAEDARKAKAAEDARKAKAAEDARQATEEAARKAKAAEDARQAKAAEDARKAKEAEDKAAEEAREASVEQQREKERLEEQQRRLDKHKEIKQAKIDRHHQIPQTYIDYRKDIQQQAVARGQKVIQSHATAKQQERVWESVRDEYREIAGLVYEKPSDKNDYASVKQQLEKIRPKLLIQELRDANQYLRFSERDGRIHLEFVHPDILFVEFEPPCAYFLGFHDTIVRESGVAPSKVDMFGNVSTIYLYCDIIDPIIVGDQKNQLLSVIPCRGTYGEMIHHTIPYPRYLPIMNNTVDSIKVEFLSEFAEPINFNWGSTIIVLHFKRIE</sequence>
<evidence type="ECO:0000313" key="2">
    <source>
        <dbReference type="EMBL" id="EGT57489.1"/>
    </source>
</evidence>
<dbReference type="STRING" id="135651.G0NCD5"/>
<dbReference type="EMBL" id="GL379862">
    <property type="protein sequence ID" value="EGT57489.1"/>
    <property type="molecule type" value="Genomic_DNA"/>
</dbReference>
<dbReference type="HOGENOM" id="CLU_015332_1_0_1"/>
<reference evidence="3" key="1">
    <citation type="submission" date="2011-07" db="EMBL/GenBank/DDBJ databases">
        <authorList>
            <consortium name="Caenorhabditis brenneri Sequencing and Analysis Consortium"/>
            <person name="Wilson R.K."/>
        </authorList>
    </citation>
    <scope>NUCLEOTIDE SEQUENCE [LARGE SCALE GENOMIC DNA]</scope>
    <source>
        <strain evidence="3">PB2801</strain>
    </source>
</reference>
<dbReference type="OrthoDB" id="5872300at2759"/>
<dbReference type="eggNOG" id="ENOG502QSSK">
    <property type="taxonomic scope" value="Eukaryota"/>
</dbReference>
<dbReference type="AlphaFoldDB" id="G0NCD5"/>
<dbReference type="PANTHER" id="PTHR38758">
    <property type="entry name" value="PUTATIVE-RELATED"/>
    <property type="match status" value="1"/>
</dbReference>
<protein>
    <submittedName>
        <fullName evidence="2">Uncharacterized protein</fullName>
    </submittedName>
</protein>
<keyword evidence="3" id="KW-1185">Reference proteome</keyword>
<accession>G0NCD5</accession>
<evidence type="ECO:0000256" key="1">
    <source>
        <dbReference type="SAM" id="MobiDB-lite"/>
    </source>
</evidence>
<name>G0NCD5_CAEBE</name>
<dbReference type="Proteomes" id="UP000008068">
    <property type="component" value="Unassembled WGS sequence"/>
</dbReference>